<evidence type="ECO:0000313" key="3">
    <source>
        <dbReference type="Proteomes" id="UP000297635"/>
    </source>
</evidence>
<dbReference type="InterPro" id="IPR003744">
    <property type="entry name" value="YhhQ"/>
</dbReference>
<comment type="function">
    <text evidence="1">Involved in the import of queuosine (Q) precursors, required for Q precursor salvage.</text>
</comment>
<dbReference type="GO" id="GO:0022857">
    <property type="term" value="F:transmembrane transporter activity"/>
    <property type="evidence" value="ECO:0007669"/>
    <property type="project" value="UniProtKB-UniRule"/>
</dbReference>
<dbReference type="AlphaFoldDB" id="A0A4Z0VAF7"/>
<keyword evidence="1" id="KW-1003">Cell membrane</keyword>
<keyword evidence="3" id="KW-1185">Reference proteome</keyword>
<keyword evidence="1" id="KW-0472">Membrane</keyword>
<sequence>MKEAKLSVTFLLLTVTFCVCLIVSNLMEIKTVDLGPLTITAGVIVFPISYILNDCIVEVYGFAKARLVIWIGFGMNLLVSLLLQLGIILPGADSWAGQDAMEMIFGAVPRIFAASFVAFLCGSMVNAYVMSRMKLASSGGKGFSLRAIVSSLWGEGVDSVIFFPIAFGGVLAWGEIGMLIVTQTVLKTLYEVMILPVTMRVVNLLRRYEGAIDTVAPKSYKWWKISEL</sequence>
<dbReference type="NCBIfam" id="TIGR00697">
    <property type="entry name" value="queuosine precursor transporter"/>
    <property type="match status" value="1"/>
</dbReference>
<feature type="transmembrane region" description="Helical" evidence="1">
    <location>
        <begin position="34"/>
        <end position="55"/>
    </location>
</feature>
<proteinExistence type="inferred from homology"/>
<dbReference type="HAMAP" id="MF_02088">
    <property type="entry name" value="Q_prec_transport"/>
    <property type="match status" value="1"/>
</dbReference>
<dbReference type="Pfam" id="PF02592">
    <property type="entry name" value="Vut_1"/>
    <property type="match status" value="1"/>
</dbReference>
<keyword evidence="1" id="KW-1133">Transmembrane helix</keyword>
<comment type="similarity">
    <text evidence="1">Belongs to the vitamin uptake transporter (VUT/ECF) (TC 2.A.88) family. Q precursor transporter subfamily.</text>
</comment>
<organism evidence="2 3">
    <name type="scientific">Duncaniella freteri</name>
    <dbReference type="NCBI Taxonomy" id="2530391"/>
    <lineage>
        <taxon>Bacteria</taxon>
        <taxon>Pseudomonadati</taxon>
        <taxon>Bacteroidota</taxon>
        <taxon>Bacteroidia</taxon>
        <taxon>Bacteroidales</taxon>
        <taxon>Muribaculaceae</taxon>
        <taxon>Duncaniella</taxon>
    </lineage>
</organism>
<reference evidence="2 3" key="1">
    <citation type="submission" date="2019-02" db="EMBL/GenBank/DDBJ databases">
        <title>Isolation and identification of novel species under the genus Muribaculum.</title>
        <authorList>
            <person name="Miyake S."/>
            <person name="Ding Y."/>
            <person name="Low A."/>
            <person name="Soh M."/>
            <person name="Seedorf H."/>
        </authorList>
    </citation>
    <scope>NUCLEOTIDE SEQUENCE [LARGE SCALE GENOMIC DNA]</scope>
    <source>
        <strain evidence="2 3">TLL-A3</strain>
    </source>
</reference>
<dbReference type="GO" id="GO:0005886">
    <property type="term" value="C:plasma membrane"/>
    <property type="evidence" value="ECO:0007669"/>
    <property type="project" value="UniProtKB-SubCell"/>
</dbReference>
<feature type="transmembrane region" description="Helical" evidence="1">
    <location>
        <begin position="67"/>
        <end position="91"/>
    </location>
</feature>
<keyword evidence="1" id="KW-0812">Transmembrane</keyword>
<dbReference type="EMBL" id="SJSA01000001">
    <property type="protein sequence ID" value="TGG40508.1"/>
    <property type="molecule type" value="Genomic_DNA"/>
</dbReference>
<dbReference type="GeneID" id="82149611"/>
<evidence type="ECO:0000256" key="1">
    <source>
        <dbReference type="HAMAP-Rule" id="MF_02088"/>
    </source>
</evidence>
<dbReference type="PANTHER" id="PTHR34300:SF2">
    <property type="entry name" value="QUEUOSINE PRECURSOR TRANSPORTER-RELATED"/>
    <property type="match status" value="1"/>
</dbReference>
<dbReference type="RefSeq" id="WP_135471519.1">
    <property type="nucleotide sequence ID" value="NZ_CASCNC010000008.1"/>
</dbReference>
<feature type="transmembrane region" description="Helical" evidence="1">
    <location>
        <begin position="171"/>
        <end position="190"/>
    </location>
</feature>
<feature type="transmembrane region" description="Helical" evidence="1">
    <location>
        <begin position="111"/>
        <end position="131"/>
    </location>
</feature>
<protein>
    <recommendedName>
        <fullName evidence="1">Probable queuosine precursor transporter</fullName>
        <shortName evidence="1">Q precursor transporter</shortName>
    </recommendedName>
</protein>
<accession>A0A4Z0VAF7</accession>
<keyword evidence="1" id="KW-0813">Transport</keyword>
<dbReference type="Proteomes" id="UP000297635">
    <property type="component" value="Unassembled WGS sequence"/>
</dbReference>
<comment type="caution">
    <text evidence="2">The sequence shown here is derived from an EMBL/GenBank/DDBJ whole genome shotgun (WGS) entry which is preliminary data.</text>
</comment>
<gene>
    <name evidence="2" type="ORF">EZ315_07380</name>
</gene>
<comment type="subcellular location">
    <subcellularLocation>
        <location evidence="1">Cell membrane</location>
        <topology evidence="1">Multi-pass membrane protein</topology>
    </subcellularLocation>
</comment>
<dbReference type="PANTHER" id="PTHR34300">
    <property type="entry name" value="QUEUOSINE PRECURSOR TRANSPORTER-RELATED"/>
    <property type="match status" value="1"/>
</dbReference>
<evidence type="ECO:0000313" key="2">
    <source>
        <dbReference type="EMBL" id="TGG40508.1"/>
    </source>
</evidence>
<name>A0A4Z0VAF7_9BACT</name>